<evidence type="ECO:0008006" key="4">
    <source>
        <dbReference type="Google" id="ProtNLM"/>
    </source>
</evidence>
<dbReference type="SUPFAM" id="SSF48452">
    <property type="entry name" value="TPR-like"/>
    <property type="match status" value="1"/>
</dbReference>
<feature type="transmembrane region" description="Helical" evidence="1">
    <location>
        <begin position="289"/>
        <end position="309"/>
    </location>
</feature>
<evidence type="ECO:0000313" key="3">
    <source>
        <dbReference type="Proteomes" id="UP000640052"/>
    </source>
</evidence>
<keyword evidence="3" id="KW-1185">Reference proteome</keyword>
<dbReference type="Gene3D" id="1.25.40.10">
    <property type="entry name" value="Tetratricopeptide repeat domain"/>
    <property type="match status" value="1"/>
</dbReference>
<keyword evidence="1" id="KW-0472">Membrane</keyword>
<dbReference type="AlphaFoldDB" id="A0A919QIM9"/>
<organism evidence="2 3">
    <name type="scientific">Acrocarpospora phusangensis</name>
    <dbReference type="NCBI Taxonomy" id="1070424"/>
    <lineage>
        <taxon>Bacteria</taxon>
        <taxon>Bacillati</taxon>
        <taxon>Actinomycetota</taxon>
        <taxon>Actinomycetes</taxon>
        <taxon>Streptosporangiales</taxon>
        <taxon>Streptosporangiaceae</taxon>
        <taxon>Acrocarpospora</taxon>
    </lineage>
</organism>
<dbReference type="RefSeq" id="WP_204045336.1">
    <property type="nucleotide sequence ID" value="NZ_BOOA01000092.1"/>
</dbReference>
<comment type="caution">
    <text evidence="2">The sequence shown here is derived from an EMBL/GenBank/DDBJ whole genome shotgun (WGS) entry which is preliminary data.</text>
</comment>
<proteinExistence type="predicted"/>
<name>A0A919QIM9_9ACTN</name>
<dbReference type="EMBL" id="BOOA01000092">
    <property type="protein sequence ID" value="GIH28719.1"/>
    <property type="molecule type" value="Genomic_DNA"/>
</dbReference>
<sequence>MEDEYDFVVELCDLKRFGEARARLDHLIAEYPDDPGPILLLANVHILEGSPRAAREAIDRAMIVTPDLEARDLVAASRLFHLLGDVTQAIAYGRRAVEVDPGNWMAHEELAAAYAAHPKRNLMVEAEYHAAKAAELAPGEPETQPTPGKRVERRFPRDSIRQGVLVVVLFLGFMYGSTVLKWLGHRVEDLMAVDRPRDEFRLVGLLIVVAVGMAGWGIFRAIRVRRGGDRIGPAIQRRRAVSRELHVTIPDKLAVSATNFAAWLCFLPFLVTTWLGVAVLDEKVPPHPGAVAAAAAVVAALSLFLWPALRWWLGPGQPRRFLTASLTLCVYLLITGGLMVTTIIMAAAQVMNEGFWIAVTVLHFAWILAAIVPMIKVSNMGRLPS</sequence>
<dbReference type="Pfam" id="PF14559">
    <property type="entry name" value="TPR_19"/>
    <property type="match status" value="1"/>
</dbReference>
<accession>A0A919QIM9</accession>
<keyword evidence="1" id="KW-0812">Transmembrane</keyword>
<feature type="transmembrane region" description="Helical" evidence="1">
    <location>
        <begin position="203"/>
        <end position="222"/>
    </location>
</feature>
<dbReference type="Proteomes" id="UP000640052">
    <property type="component" value="Unassembled WGS sequence"/>
</dbReference>
<evidence type="ECO:0000256" key="1">
    <source>
        <dbReference type="SAM" id="Phobius"/>
    </source>
</evidence>
<dbReference type="InterPro" id="IPR011990">
    <property type="entry name" value="TPR-like_helical_dom_sf"/>
</dbReference>
<evidence type="ECO:0000313" key="2">
    <source>
        <dbReference type="EMBL" id="GIH28719.1"/>
    </source>
</evidence>
<reference evidence="2" key="1">
    <citation type="submission" date="2021-01" db="EMBL/GenBank/DDBJ databases">
        <title>Whole genome shotgun sequence of Acrocarpospora phusangensis NBRC 108782.</title>
        <authorList>
            <person name="Komaki H."/>
            <person name="Tamura T."/>
        </authorList>
    </citation>
    <scope>NUCLEOTIDE SEQUENCE</scope>
    <source>
        <strain evidence="2">NBRC 108782</strain>
    </source>
</reference>
<feature type="transmembrane region" description="Helical" evidence="1">
    <location>
        <begin position="163"/>
        <end position="183"/>
    </location>
</feature>
<feature type="transmembrane region" description="Helical" evidence="1">
    <location>
        <begin position="321"/>
        <end position="348"/>
    </location>
</feature>
<feature type="transmembrane region" description="Helical" evidence="1">
    <location>
        <begin position="253"/>
        <end position="277"/>
    </location>
</feature>
<feature type="transmembrane region" description="Helical" evidence="1">
    <location>
        <begin position="354"/>
        <end position="375"/>
    </location>
</feature>
<protein>
    <recommendedName>
        <fullName evidence="4">Tetratricopeptide repeat protein</fullName>
    </recommendedName>
</protein>
<keyword evidence="1" id="KW-1133">Transmembrane helix</keyword>
<gene>
    <name evidence="2" type="ORF">Aph01nite_70290</name>
</gene>